<evidence type="ECO:0000313" key="5">
    <source>
        <dbReference type="Proteomes" id="UP000321491"/>
    </source>
</evidence>
<dbReference type="InterPro" id="IPR029052">
    <property type="entry name" value="Metallo-depent_PP-like"/>
</dbReference>
<evidence type="ECO:0000256" key="1">
    <source>
        <dbReference type="SAM" id="MobiDB-lite"/>
    </source>
</evidence>
<feature type="compositionally biased region" description="Acidic residues" evidence="1">
    <location>
        <begin position="2013"/>
        <end position="2026"/>
    </location>
</feature>
<dbReference type="Gene3D" id="2.60.40.10">
    <property type="entry name" value="Immunoglobulins"/>
    <property type="match status" value="1"/>
</dbReference>
<dbReference type="GO" id="GO:0016787">
    <property type="term" value="F:hydrolase activity"/>
    <property type="evidence" value="ECO:0007669"/>
    <property type="project" value="InterPro"/>
</dbReference>
<gene>
    <name evidence="4" type="ORF">CQU01_03950</name>
</gene>
<feature type="region of interest" description="Disordered" evidence="1">
    <location>
        <begin position="56"/>
        <end position="162"/>
    </location>
</feature>
<proteinExistence type="predicted"/>
<evidence type="ECO:0000256" key="2">
    <source>
        <dbReference type="SAM" id="Phobius"/>
    </source>
</evidence>
<feature type="transmembrane region" description="Helical" evidence="2">
    <location>
        <begin position="2128"/>
        <end position="2151"/>
    </location>
</feature>
<keyword evidence="5" id="KW-1185">Reference proteome</keyword>
<sequence>MVKRKSRSIVAAISAISIFLTSLIPAIPVVIAAESVNSGELNFTDSNMQLENEQIQSMDEGQSGTELAHEEESLSNNNNQELVDNSHTDSTATDEQPAMLEKPSSQEEETPETTESSEYELPSITEKKQSEEANTDKEQSHVEEEVNKSDAEPFEISHDPLKKINHKENVTLQVTVPKADKVTVTYQTGKEMAKDVLPLERQGKTDEFSLTIPANTLEQLLWSPVFYYSIQAVNENGEEITTDTFEVAVELNETIHAQQLPPLLITELVPDTFNVNKKDAYEFIEIYNHTNQPITMNDYQIIYRYPDGKADVIWEIKDDKVVQPQEAFVVWIHNEGNKDLTIDDFNKQYGLDLTEEQVAIVESDGMANGSERTIVLADKNMNELVSATYVKNDVREDKGIVYKYPTSGKEMKKVGISETVTPTKILTGQVPSEPVRVDGLGELAINHTPVTKISNDQSFTLDAVAPNASTVTVTYQTGKDMERQEVALKRQEETDKFSLHIPAEMARELFWSPVFYYSLQAVDALGQSVTTETYEVRVELNESVDTHKMPPLLITEVTPDTVNENGADAYEFIEIYNNTNQAIKMSDYQIIYRYPDGKPDQFWPFTDDKVIQPEETFIVWIHNSGNKHLTLDDFNKQYGLDLTEDRVTIVESDGMANGSERTLIIADRYKNEIVSATYNDGGRDVKADQGIVYRYPLSGKKMRKVGVGAGVTPLEIMPGQVPSEPVKVIVNGDAPVIEHNVPTLDNGSDIELRVHVSSDQPLLGVNAHMTQSKNFSKDTVVMEETDESGVYTVTIPREDIWSDTLYYHFTAANEAGEKISESYELSVPQVEVDYQTLPELLITELVPDSTNVNGLDGYEFIEVYNNSNQDINFNDYIIRYRYPNVGKLGDLIWEPTTDGEVIIPSGEAVVFWIINSGNGHLSADDFNHNYGTALIEGKNLFRMHNNGMANGSERTLVVATKTGHDISRASYNTDVNVDDTIPDKGIFYRYPVDGTLDSLKISAGDWNATPGSVMDEKVPHEQVQLPFDEKAPIIEDLTAVKEVSSSEPVTIEAKITDDQQVKAVSLFYRTSENDDFTEVNLEELSNHRFQLTISEAEFIGREKLAYYFVARDGTHTSETDLTVLPIKHDHALDGLRLNVKDGDLLSRKALIKATADDAADDMRVFVDDEPLNDMTRALESDAYFAFEVRKTDLYFKNGVTMGDDILHIFDDTTNEYTTLIVPVEPERLIPGDNTITVRAGTKVSPFDFESTENRDDFYLKNIRLILADGTIIRDSKYVDPSVEHAIGDSAGMEWVYDFVFTIDEEHFSSHAFEWDTTQVADGKHVVKAVYNDETVEARVIVDNTAPSIVPSIEGGKTYKGAFTIDADVTDETSEVVEVTAQLNDSYISLPYETSSALLEEGKHTVVFTATDAAGNVAEKRVTFKVDAEHPNAPGKKDGDVNTTEANLAVKVTDPTGDDLDVSFYEAFQYRADDEAMTISTHASDTEPPKEFRPDGEYVLNDDERARLVNVDGKTVETESYEQFPYHRFDVTVDEKVSANDRVEIVWQGSSLPGRKVTMYAWNYETKRWEKLVSHIADEEAFQLVGEVIASDYVKDRHVSVIVQDEIAGSADVGTRGSDNADANGNQAAADVMDSETLEHDFTVTGNEFSFVWFTDTQYYSESYPHIYESQVKWMVEQADNLNLKYVFHTGDLVDKHYDMKQWVVADRNMKILDDAGIPYGVLAGNHDVGHKEIDYTTYYKYFGDHRFEDRPYFGGSYLNNRGHYDLISAEGNDFIMIYMGWGVDEDGIKWMNDVLEKYPNRKAILNFHEYLLASGSRSPIADKIYEEVVKPNKNVFAVLSGHYHNAQTLVDEIDDNGDGETDRVVYQMLADYQAGPEGGQGFLRILTFNPETNTMDVKTYSPYLDTFNFYDPKEFPGKDEFVVDFDLTPQLKKVETDFVEVNVYTNDLIGKVDNVPSGETATVVWNDLNSNETYFWYVLAEDAFGGKTRSDIWSFMTKDGEVIGQPGDGSSGGDDDGAGGGDDGDGAGDGAGGSDSDPGSENPGAGAGGSDSGREEPEDSSSGGNDNGAGVGAGSDDRTDNNGDGAGNNDSASDTHAKDHTNTVQNKVSISKDKTKTGTQLPSTATNLYNYILIGILLLIGGMTVAIRVWIKRKYN</sequence>
<keyword evidence="2" id="KW-0472">Membrane</keyword>
<dbReference type="PANTHER" id="PTHR43143">
    <property type="entry name" value="METALLOPHOSPHOESTERASE, CALCINEURIN SUPERFAMILY"/>
    <property type="match status" value="1"/>
</dbReference>
<protein>
    <recommendedName>
        <fullName evidence="3">LTD domain-containing protein</fullName>
    </recommendedName>
</protein>
<feature type="domain" description="LTD" evidence="3">
    <location>
        <begin position="536"/>
        <end position="680"/>
    </location>
</feature>
<dbReference type="Proteomes" id="UP000321491">
    <property type="component" value="Unassembled WGS sequence"/>
</dbReference>
<dbReference type="InterPro" id="IPR013783">
    <property type="entry name" value="Ig-like_fold"/>
</dbReference>
<dbReference type="EMBL" id="BJXW01000006">
    <property type="protein sequence ID" value="GEN30157.1"/>
    <property type="molecule type" value="Genomic_DNA"/>
</dbReference>
<dbReference type="Pfam" id="PF00149">
    <property type="entry name" value="Metallophos"/>
    <property type="match status" value="1"/>
</dbReference>
<keyword evidence="2" id="KW-0812">Transmembrane</keyword>
<feature type="compositionally biased region" description="Acidic residues" evidence="1">
    <location>
        <begin position="106"/>
        <end position="118"/>
    </location>
</feature>
<organism evidence="4 5">
    <name type="scientific">Cerasibacillus quisquiliarum</name>
    <dbReference type="NCBI Taxonomy" id="227865"/>
    <lineage>
        <taxon>Bacteria</taxon>
        <taxon>Bacillati</taxon>
        <taxon>Bacillota</taxon>
        <taxon>Bacilli</taxon>
        <taxon>Bacillales</taxon>
        <taxon>Bacillaceae</taxon>
        <taxon>Cerasibacillus</taxon>
    </lineage>
</organism>
<dbReference type="InterPro" id="IPR051918">
    <property type="entry name" value="STPP_CPPED1"/>
</dbReference>
<evidence type="ECO:0000259" key="3">
    <source>
        <dbReference type="PROSITE" id="PS51841"/>
    </source>
</evidence>
<dbReference type="SUPFAM" id="SSF74853">
    <property type="entry name" value="Lamin A/C globular tail domain"/>
    <property type="match status" value="2"/>
</dbReference>
<reference evidence="4 5" key="1">
    <citation type="submission" date="2019-07" db="EMBL/GenBank/DDBJ databases">
        <title>Whole genome shotgun sequence of Cerasibacillus quisquiliarum NBRC 102429.</title>
        <authorList>
            <person name="Hosoyama A."/>
            <person name="Uohara A."/>
            <person name="Ohji S."/>
            <person name="Ichikawa N."/>
        </authorList>
    </citation>
    <scope>NUCLEOTIDE SEQUENCE [LARGE SCALE GENOMIC DNA]</scope>
    <source>
        <strain evidence="4 5">NBRC 102429</strain>
    </source>
</reference>
<dbReference type="InterPro" id="IPR001322">
    <property type="entry name" value="Lamin_tail_dom"/>
</dbReference>
<dbReference type="PANTHER" id="PTHR43143:SF5">
    <property type="entry name" value="SECRETED PROTEIN"/>
    <property type="match status" value="1"/>
</dbReference>
<feature type="compositionally biased region" description="Polar residues" evidence="1">
    <location>
        <begin position="56"/>
        <end position="65"/>
    </location>
</feature>
<feature type="compositionally biased region" description="Polar residues" evidence="1">
    <location>
        <begin position="83"/>
        <end position="94"/>
    </location>
</feature>
<dbReference type="OrthoDB" id="9772095at2"/>
<accession>A0A511UUA4</accession>
<dbReference type="PROSITE" id="PS51841">
    <property type="entry name" value="LTD"/>
    <property type="match status" value="3"/>
</dbReference>
<comment type="caution">
    <text evidence="4">The sequence shown here is derived from an EMBL/GenBank/DDBJ whole genome shotgun (WGS) entry which is preliminary data.</text>
</comment>
<dbReference type="Gene3D" id="3.60.21.10">
    <property type="match status" value="1"/>
</dbReference>
<dbReference type="Gene3D" id="2.60.40.1260">
    <property type="entry name" value="Lamin Tail domain"/>
    <property type="match status" value="2"/>
</dbReference>
<dbReference type="RefSeq" id="WP_146935183.1">
    <property type="nucleotide sequence ID" value="NZ_BJXW01000006.1"/>
</dbReference>
<dbReference type="Pfam" id="PF00932">
    <property type="entry name" value="LTD"/>
    <property type="match status" value="3"/>
</dbReference>
<dbReference type="SUPFAM" id="SSF56300">
    <property type="entry name" value="Metallo-dependent phosphatases"/>
    <property type="match status" value="1"/>
</dbReference>
<keyword evidence="2" id="KW-1133">Transmembrane helix</keyword>
<feature type="domain" description="LTD" evidence="3">
    <location>
        <begin position="826"/>
        <end position="968"/>
    </location>
</feature>
<feature type="domain" description="LTD" evidence="3">
    <location>
        <begin position="249"/>
        <end position="393"/>
    </location>
</feature>
<dbReference type="InterPro" id="IPR036415">
    <property type="entry name" value="Lamin_tail_dom_sf"/>
</dbReference>
<dbReference type="InterPro" id="IPR004843">
    <property type="entry name" value="Calcineurin-like_PHP"/>
</dbReference>
<evidence type="ECO:0000313" key="4">
    <source>
        <dbReference type="EMBL" id="GEN30157.1"/>
    </source>
</evidence>
<name>A0A511UUA4_9BACI</name>
<feature type="compositionally biased region" description="Basic and acidic residues" evidence="1">
    <location>
        <begin position="125"/>
        <end position="162"/>
    </location>
</feature>
<feature type="region of interest" description="Disordered" evidence="1">
    <location>
        <begin position="1999"/>
        <end position="2119"/>
    </location>
</feature>